<dbReference type="InterPro" id="IPR019650">
    <property type="entry name" value="DUF2513"/>
</dbReference>
<dbReference type="Pfam" id="PF10711">
    <property type="entry name" value="DUF2513"/>
    <property type="match status" value="1"/>
</dbReference>
<dbReference type="Proteomes" id="UP000238937">
    <property type="component" value="Unassembled WGS sequence"/>
</dbReference>
<reference evidence="1 2" key="1">
    <citation type="submission" date="2018-03" db="EMBL/GenBank/DDBJ databases">
        <title>The ancient ancestry and fast evolution of plastids.</title>
        <authorList>
            <person name="Moore K.R."/>
            <person name="Magnabosco C."/>
            <person name="Momper L."/>
            <person name="Gold D.A."/>
            <person name="Bosak T."/>
            <person name="Fournier G.P."/>
        </authorList>
    </citation>
    <scope>NUCLEOTIDE SEQUENCE [LARGE SCALE GENOMIC DNA]</scope>
    <source>
        <strain evidence="1 2">CCALA 037</strain>
    </source>
</reference>
<comment type="caution">
    <text evidence="1">The sequence shown here is derived from an EMBL/GenBank/DDBJ whole genome shotgun (WGS) entry which is preliminary data.</text>
</comment>
<sequence>MKRDLELIRQLMLAIESNGDDFDAESIEIDGYDSSQINYHLQLLIEAKLAVGEVHTFFNSDRPTILIEKLSWEGCNFLDDARNESVWQKTMEIVKDKGGSVSVGVLTQLLTSVAKQLVGLV</sequence>
<dbReference type="AlphaFoldDB" id="A0A2T1F7A3"/>
<dbReference type="RefSeq" id="WP_106312747.1">
    <property type="nucleotide sequence ID" value="NZ_PVWO01000660.1"/>
</dbReference>
<evidence type="ECO:0000313" key="2">
    <source>
        <dbReference type="Proteomes" id="UP000238937"/>
    </source>
</evidence>
<gene>
    <name evidence="1" type="ORF">C7B77_27890</name>
</gene>
<organism evidence="1 2">
    <name type="scientific">Chamaesiphon polymorphus CCALA 037</name>
    <dbReference type="NCBI Taxonomy" id="2107692"/>
    <lineage>
        <taxon>Bacteria</taxon>
        <taxon>Bacillati</taxon>
        <taxon>Cyanobacteriota</taxon>
        <taxon>Cyanophyceae</taxon>
        <taxon>Gomontiellales</taxon>
        <taxon>Chamaesiphonaceae</taxon>
        <taxon>Chamaesiphon</taxon>
    </lineage>
</organism>
<evidence type="ECO:0008006" key="3">
    <source>
        <dbReference type="Google" id="ProtNLM"/>
    </source>
</evidence>
<name>A0A2T1F7A3_9CYAN</name>
<dbReference type="OrthoDB" id="6960201at2"/>
<evidence type="ECO:0000313" key="1">
    <source>
        <dbReference type="EMBL" id="PSB40887.1"/>
    </source>
</evidence>
<proteinExistence type="predicted"/>
<protein>
    <recommendedName>
        <fullName evidence="3">DUF2513 domain-containing protein</fullName>
    </recommendedName>
</protein>
<dbReference type="EMBL" id="PVWO01000660">
    <property type="protein sequence ID" value="PSB40887.1"/>
    <property type="molecule type" value="Genomic_DNA"/>
</dbReference>
<accession>A0A2T1F7A3</accession>
<keyword evidence="2" id="KW-1185">Reference proteome</keyword>